<dbReference type="AlphaFoldDB" id="A0A095SWP3"/>
<feature type="transmembrane region" description="Helical" evidence="5">
    <location>
        <begin position="221"/>
        <end position="240"/>
    </location>
</feature>
<keyword evidence="3 5" id="KW-1133">Transmembrane helix</keyword>
<sequence>MTAWQEERKNNLFILLAALVLVTIPLPYIFNSIAVGVFVLSTIFSSRNYKFSFQKILIYPIALYFLMALSIVWTIDFKITFEALSKELPLLLIPFCFFIIQFSNSEKLKILSYFSHAIFGFCIFYLIKAIVRYFLTNDVSVFFYHELVTLDLNAIHVSVYCVVSLFYFLVKINKSTFDKVAIVILTSVTILLSSKNIIITFIILLLIYAFFNRKNTIKKNYIYLFLILFIATSIFFFSKIKERFEIEIQSTATEKTINNSMSDKGPVYNVTINDAWNKDRFRHNDYFSGTALRVYQIRIFKELLHEENIFFTGFGLNASREKIKEKRIEHNLYPGYERFNFHNQYVQNFADLGVFGFILLIIIVLLTLKTAIKNKDFIHFSFAVLMISLFLTESFLWRQRGVVFFTMLYCLLNTNMIASKFKKEI</sequence>
<evidence type="ECO:0000256" key="2">
    <source>
        <dbReference type="ARBA" id="ARBA00022692"/>
    </source>
</evidence>
<dbReference type="STRING" id="1453498.LG45_03825"/>
<protein>
    <recommendedName>
        <fullName evidence="6">O-antigen ligase-related domain-containing protein</fullName>
    </recommendedName>
</protein>
<keyword evidence="4 5" id="KW-0472">Membrane</keyword>
<dbReference type="eggNOG" id="COG3307">
    <property type="taxonomic scope" value="Bacteria"/>
</dbReference>
<evidence type="ECO:0000259" key="6">
    <source>
        <dbReference type="Pfam" id="PF04932"/>
    </source>
</evidence>
<dbReference type="Proteomes" id="UP000029554">
    <property type="component" value="Unassembled WGS sequence"/>
</dbReference>
<organism evidence="7 8">
    <name type="scientific">Flavobacterium aquatile LMG 4008 = ATCC 11947</name>
    <dbReference type="NCBI Taxonomy" id="1453498"/>
    <lineage>
        <taxon>Bacteria</taxon>
        <taxon>Pseudomonadati</taxon>
        <taxon>Bacteroidota</taxon>
        <taxon>Flavobacteriia</taxon>
        <taxon>Flavobacteriales</taxon>
        <taxon>Flavobacteriaceae</taxon>
        <taxon>Flavobacterium</taxon>
    </lineage>
</organism>
<feature type="transmembrane region" description="Helical" evidence="5">
    <location>
        <begin position="182"/>
        <end position="209"/>
    </location>
</feature>
<feature type="transmembrane region" description="Helical" evidence="5">
    <location>
        <begin position="110"/>
        <end position="135"/>
    </location>
</feature>
<feature type="domain" description="O-antigen ligase-related" evidence="6">
    <location>
        <begin position="181"/>
        <end position="361"/>
    </location>
</feature>
<evidence type="ECO:0000313" key="7">
    <source>
        <dbReference type="EMBL" id="KGD68784.1"/>
    </source>
</evidence>
<dbReference type="Pfam" id="PF04932">
    <property type="entry name" value="Wzy_C"/>
    <property type="match status" value="1"/>
</dbReference>
<feature type="transmembrane region" description="Helical" evidence="5">
    <location>
        <begin position="377"/>
        <end position="396"/>
    </location>
</feature>
<evidence type="ECO:0000256" key="1">
    <source>
        <dbReference type="ARBA" id="ARBA00004141"/>
    </source>
</evidence>
<keyword evidence="8" id="KW-1185">Reference proteome</keyword>
<dbReference type="EMBL" id="JRHH01000002">
    <property type="protein sequence ID" value="KGD68784.1"/>
    <property type="molecule type" value="Genomic_DNA"/>
</dbReference>
<evidence type="ECO:0000256" key="5">
    <source>
        <dbReference type="SAM" id="Phobius"/>
    </source>
</evidence>
<name>A0A095SWP3_9FLAO</name>
<dbReference type="GO" id="GO:0016020">
    <property type="term" value="C:membrane"/>
    <property type="evidence" value="ECO:0007669"/>
    <property type="project" value="UniProtKB-SubCell"/>
</dbReference>
<gene>
    <name evidence="7" type="ORF">LG45_03825</name>
</gene>
<evidence type="ECO:0000256" key="4">
    <source>
        <dbReference type="ARBA" id="ARBA00023136"/>
    </source>
</evidence>
<feature type="transmembrane region" description="Helical" evidence="5">
    <location>
        <begin position="147"/>
        <end position="170"/>
    </location>
</feature>
<feature type="transmembrane region" description="Helical" evidence="5">
    <location>
        <begin position="349"/>
        <end position="368"/>
    </location>
</feature>
<feature type="transmembrane region" description="Helical" evidence="5">
    <location>
        <begin position="56"/>
        <end position="75"/>
    </location>
</feature>
<comment type="caution">
    <text evidence="7">The sequence shown here is derived from an EMBL/GenBank/DDBJ whole genome shotgun (WGS) entry which is preliminary data.</text>
</comment>
<accession>A0A095SWP3</accession>
<feature type="transmembrane region" description="Helical" evidence="5">
    <location>
        <begin position="12"/>
        <end position="44"/>
    </location>
</feature>
<reference evidence="7 8" key="1">
    <citation type="submission" date="2014-09" db="EMBL/GenBank/DDBJ databases">
        <title>Whole Genome Shotgun of Flavobacterium aquatile LMG 4008.</title>
        <authorList>
            <person name="Gale A.N."/>
            <person name="Pipes S.E."/>
            <person name="Newman J.D."/>
        </authorList>
    </citation>
    <scope>NUCLEOTIDE SEQUENCE [LARGE SCALE GENOMIC DNA]</scope>
    <source>
        <strain evidence="7 8">LMG 4008</strain>
    </source>
</reference>
<proteinExistence type="predicted"/>
<evidence type="ECO:0000313" key="8">
    <source>
        <dbReference type="Proteomes" id="UP000029554"/>
    </source>
</evidence>
<evidence type="ECO:0000256" key="3">
    <source>
        <dbReference type="ARBA" id="ARBA00022989"/>
    </source>
</evidence>
<keyword evidence="2 5" id="KW-0812">Transmembrane</keyword>
<dbReference type="InterPro" id="IPR007016">
    <property type="entry name" value="O-antigen_ligase-rel_domated"/>
</dbReference>
<comment type="subcellular location">
    <subcellularLocation>
        <location evidence="1">Membrane</location>
        <topology evidence="1">Multi-pass membrane protein</topology>
    </subcellularLocation>
</comment>